<dbReference type="Proteomes" id="UP000265520">
    <property type="component" value="Unassembled WGS sequence"/>
</dbReference>
<dbReference type="AlphaFoldDB" id="A0A392NRL6"/>
<reference evidence="1 2" key="1">
    <citation type="journal article" date="2018" name="Front. Plant Sci.">
        <title>Red Clover (Trifolium pratense) and Zigzag Clover (T. medium) - A Picture of Genomic Similarities and Differences.</title>
        <authorList>
            <person name="Dluhosova J."/>
            <person name="Istvanek J."/>
            <person name="Nedelnik J."/>
            <person name="Repkova J."/>
        </authorList>
    </citation>
    <scope>NUCLEOTIDE SEQUENCE [LARGE SCALE GENOMIC DNA]</scope>
    <source>
        <strain evidence="2">cv. 10/8</strain>
        <tissue evidence="1">Leaf</tissue>
    </source>
</reference>
<keyword evidence="2" id="KW-1185">Reference proteome</keyword>
<name>A0A392NRL6_9FABA</name>
<proteinExistence type="predicted"/>
<comment type="caution">
    <text evidence="1">The sequence shown here is derived from an EMBL/GenBank/DDBJ whole genome shotgun (WGS) entry which is preliminary data.</text>
</comment>
<evidence type="ECO:0000313" key="2">
    <source>
        <dbReference type="Proteomes" id="UP000265520"/>
    </source>
</evidence>
<sequence length="119" mass="13591">MIRELNLNRPVYLKLYGSEERQTYITGTVLRQGKNGSQPSSRIVCLGLLPGHFVHVKLKDGCPIPPTCPQWRKHCSEESVAWESSFLDRQKMFDELVENERGNIIDIGVGCNRDHPIEL</sequence>
<protein>
    <submittedName>
        <fullName evidence="1">FAR1-related protein</fullName>
    </submittedName>
</protein>
<dbReference type="EMBL" id="LXQA010047935">
    <property type="protein sequence ID" value="MCI02044.1"/>
    <property type="molecule type" value="Genomic_DNA"/>
</dbReference>
<accession>A0A392NRL6</accession>
<organism evidence="1 2">
    <name type="scientific">Trifolium medium</name>
    <dbReference type="NCBI Taxonomy" id="97028"/>
    <lineage>
        <taxon>Eukaryota</taxon>
        <taxon>Viridiplantae</taxon>
        <taxon>Streptophyta</taxon>
        <taxon>Embryophyta</taxon>
        <taxon>Tracheophyta</taxon>
        <taxon>Spermatophyta</taxon>
        <taxon>Magnoliopsida</taxon>
        <taxon>eudicotyledons</taxon>
        <taxon>Gunneridae</taxon>
        <taxon>Pentapetalae</taxon>
        <taxon>rosids</taxon>
        <taxon>fabids</taxon>
        <taxon>Fabales</taxon>
        <taxon>Fabaceae</taxon>
        <taxon>Papilionoideae</taxon>
        <taxon>50 kb inversion clade</taxon>
        <taxon>NPAAA clade</taxon>
        <taxon>Hologalegina</taxon>
        <taxon>IRL clade</taxon>
        <taxon>Trifolieae</taxon>
        <taxon>Trifolium</taxon>
    </lineage>
</organism>
<evidence type="ECO:0000313" key="1">
    <source>
        <dbReference type="EMBL" id="MCI02044.1"/>
    </source>
</evidence>